<dbReference type="GO" id="GO:0016491">
    <property type="term" value="F:oxidoreductase activity"/>
    <property type="evidence" value="ECO:0007669"/>
    <property type="project" value="UniProtKB-KW"/>
</dbReference>
<dbReference type="InterPro" id="IPR036188">
    <property type="entry name" value="FAD/NAD-bd_sf"/>
</dbReference>
<proteinExistence type="predicted"/>
<dbReference type="InterPro" id="IPR050346">
    <property type="entry name" value="FMO-like"/>
</dbReference>
<keyword evidence="8" id="KW-1185">Reference proteome</keyword>
<feature type="region of interest" description="Disordered" evidence="4">
    <location>
        <begin position="604"/>
        <end position="643"/>
    </location>
</feature>
<protein>
    <recommendedName>
        <fullName evidence="9">FAD/NAD(P)-binding domain-containing protein</fullName>
    </recommendedName>
</protein>
<evidence type="ECO:0000313" key="8">
    <source>
        <dbReference type="Proteomes" id="UP000664132"/>
    </source>
</evidence>
<evidence type="ECO:0000259" key="5">
    <source>
        <dbReference type="Pfam" id="PF07992"/>
    </source>
</evidence>
<evidence type="ECO:0000256" key="4">
    <source>
        <dbReference type="SAM" id="MobiDB-lite"/>
    </source>
</evidence>
<dbReference type="Gene3D" id="3.50.50.60">
    <property type="entry name" value="FAD/NAD(P)-binding domain"/>
    <property type="match status" value="1"/>
</dbReference>
<dbReference type="Proteomes" id="UP000664132">
    <property type="component" value="Unassembled WGS sequence"/>
</dbReference>
<evidence type="ECO:0008006" key="9">
    <source>
        <dbReference type="Google" id="ProtNLM"/>
    </source>
</evidence>
<comment type="caution">
    <text evidence="7">The sequence shown here is derived from an EMBL/GenBank/DDBJ whole genome shotgun (WGS) entry which is preliminary data.</text>
</comment>
<feature type="compositionally biased region" description="Polar residues" evidence="4">
    <location>
        <begin position="624"/>
        <end position="643"/>
    </location>
</feature>
<organism evidence="7 8">
    <name type="scientific">Cadophora malorum</name>
    <dbReference type="NCBI Taxonomy" id="108018"/>
    <lineage>
        <taxon>Eukaryota</taxon>
        <taxon>Fungi</taxon>
        <taxon>Dikarya</taxon>
        <taxon>Ascomycota</taxon>
        <taxon>Pezizomycotina</taxon>
        <taxon>Leotiomycetes</taxon>
        <taxon>Helotiales</taxon>
        <taxon>Ploettnerulaceae</taxon>
        <taxon>Cadophora</taxon>
    </lineage>
</organism>
<evidence type="ECO:0000256" key="3">
    <source>
        <dbReference type="ARBA" id="ARBA00023002"/>
    </source>
</evidence>
<dbReference type="Pfam" id="PF07992">
    <property type="entry name" value="Pyr_redox_2"/>
    <property type="match status" value="1"/>
</dbReference>
<dbReference type="InterPro" id="IPR045632">
    <property type="entry name" value="DUF6314"/>
</dbReference>
<dbReference type="OrthoDB" id="66881at2759"/>
<feature type="domain" description="FAD/NAD(P)-binding" evidence="5">
    <location>
        <begin position="4"/>
        <end position="297"/>
    </location>
</feature>
<evidence type="ECO:0000256" key="2">
    <source>
        <dbReference type="ARBA" id="ARBA00022827"/>
    </source>
</evidence>
<keyword evidence="2" id="KW-0274">FAD</keyword>
<dbReference type="EMBL" id="JAFJYH010000017">
    <property type="protein sequence ID" value="KAG4424778.1"/>
    <property type="molecule type" value="Genomic_DNA"/>
</dbReference>
<feature type="domain" description="DUF6314" evidence="6">
    <location>
        <begin position="575"/>
        <end position="775"/>
    </location>
</feature>
<dbReference type="InterPro" id="IPR023753">
    <property type="entry name" value="FAD/NAD-binding_dom"/>
</dbReference>
<evidence type="ECO:0000313" key="7">
    <source>
        <dbReference type="EMBL" id="KAG4424778.1"/>
    </source>
</evidence>
<dbReference type="PRINTS" id="PR00368">
    <property type="entry name" value="FADPNR"/>
</dbReference>
<gene>
    <name evidence="7" type="ORF">IFR04_002126</name>
</gene>
<reference evidence="7" key="1">
    <citation type="submission" date="2021-02" db="EMBL/GenBank/DDBJ databases">
        <title>Genome sequence Cadophora malorum strain M34.</title>
        <authorList>
            <person name="Stefanovic E."/>
            <person name="Vu D."/>
            <person name="Scully C."/>
            <person name="Dijksterhuis J."/>
            <person name="Roader J."/>
            <person name="Houbraken J."/>
        </authorList>
    </citation>
    <scope>NUCLEOTIDE SEQUENCE</scope>
    <source>
        <strain evidence="7">M34</strain>
    </source>
</reference>
<accession>A0A8H8BV38</accession>
<dbReference type="Pfam" id="PF19834">
    <property type="entry name" value="DUF6314"/>
    <property type="match status" value="1"/>
</dbReference>
<keyword evidence="3" id="KW-0560">Oxidoreductase</keyword>
<keyword evidence="1" id="KW-0285">Flavoprotein</keyword>
<evidence type="ECO:0000256" key="1">
    <source>
        <dbReference type="ARBA" id="ARBA00022630"/>
    </source>
</evidence>
<dbReference type="PANTHER" id="PTHR23023">
    <property type="entry name" value="DIMETHYLANILINE MONOOXYGENASE"/>
    <property type="match status" value="1"/>
</dbReference>
<dbReference type="SUPFAM" id="SSF51905">
    <property type="entry name" value="FAD/NAD(P)-binding domain"/>
    <property type="match status" value="1"/>
</dbReference>
<name>A0A8H8BV38_9HELO</name>
<evidence type="ECO:0000259" key="6">
    <source>
        <dbReference type="Pfam" id="PF19834"/>
    </source>
</evidence>
<dbReference type="AlphaFoldDB" id="A0A8H8BV38"/>
<sequence>MAKRVCIIGAGPSGLVAAKSLTDTPSLARQFQITIFDAQPRIGGLWPLTTQDDGLVNPDMCTNQSRHTVSFSDLAWGAEVPKFPKAWMVGRYLERYLRTYGEAWEVRLGWRVRKVEREGEGWKVWVKKVKSEGEKDDGSESEEVLDFDYVIVATGFFGKAKMPTEAEETSVPIAHSSQIRQIKSLISTSDGKAVGKGRKIVVVGGQMSGVETAAAIAMQISSAANTPGDASIEDAEKYAVTHLVQKPVWVMPLVFPVDPVVEKDGVKTKNRSPNFLPLDLVSYNIGWRPEGTVQNTSGHITTEAAALTHGFMETYIGTDQTEYGPPLGVTGETKTEPPLLACSDQYLEFVRQKKIEVITGRLAQASGDSMTISNISGEDETIDDIAAIVCATGFDASPSIDFLPSDVLETLDFDATDDGFPLALNVHTTISKAIPTLGFVGFYRSPYWGVMEMQARFLAKLWTGITKAKKVLDGDTTMQTMMKLRKDPKRAQFPMGDYAYLMESFAEILDIQRYEPPSSPEGARTGVITPYRYTYSCVSPAQNTETKLALGEHYSTFHASSQKAKFVPRAVFRGLQGIWTLHRTITSRISTFPSGTLTGTATLFPRNPTDAPPKAANNALPIDSTPQTPTLSTASGPSCSRPNTASSSASLEYLYFEEGQFLTSFGATMNAKRSYVYRYFEEKDCIDLWFAKQDYLTADYFFHRVEFIVPDQGVESKMRSTKEGWKAVSSHLCIDDMYNVTYEFCFSGATLETWTCEYTVKGPQKDYTIRNVYTRPTSF</sequence>